<proteinExistence type="predicted"/>
<feature type="region of interest" description="Disordered" evidence="1">
    <location>
        <begin position="248"/>
        <end position="319"/>
    </location>
</feature>
<evidence type="ECO:0000313" key="2">
    <source>
        <dbReference type="EMBL" id="KAL2269811.1"/>
    </source>
</evidence>
<gene>
    <name evidence="2" type="ORF">VTJ83DRAFT_1995</name>
</gene>
<name>A0ABR4DJ09_9PEZI</name>
<feature type="region of interest" description="Disordered" evidence="1">
    <location>
        <begin position="141"/>
        <end position="192"/>
    </location>
</feature>
<feature type="region of interest" description="Disordered" evidence="1">
    <location>
        <begin position="45"/>
        <end position="79"/>
    </location>
</feature>
<organism evidence="2 3">
    <name type="scientific">Remersonia thermophila</name>
    <dbReference type="NCBI Taxonomy" id="72144"/>
    <lineage>
        <taxon>Eukaryota</taxon>
        <taxon>Fungi</taxon>
        <taxon>Dikarya</taxon>
        <taxon>Ascomycota</taxon>
        <taxon>Pezizomycotina</taxon>
        <taxon>Sordariomycetes</taxon>
        <taxon>Sordariomycetidae</taxon>
        <taxon>Sordariales</taxon>
        <taxon>Sordariales incertae sedis</taxon>
        <taxon>Remersonia</taxon>
    </lineage>
</organism>
<evidence type="ECO:0000256" key="1">
    <source>
        <dbReference type="SAM" id="MobiDB-lite"/>
    </source>
</evidence>
<evidence type="ECO:0000313" key="3">
    <source>
        <dbReference type="Proteomes" id="UP001600064"/>
    </source>
</evidence>
<dbReference type="RefSeq" id="XP_070868535.1">
    <property type="nucleotide sequence ID" value="XM_071008215.1"/>
</dbReference>
<reference evidence="2 3" key="1">
    <citation type="journal article" date="2024" name="Commun. Biol.">
        <title>Comparative genomic analysis of thermophilic fungi reveals convergent evolutionary adaptations and gene losses.</title>
        <authorList>
            <person name="Steindorff A.S."/>
            <person name="Aguilar-Pontes M.V."/>
            <person name="Robinson A.J."/>
            <person name="Andreopoulos B."/>
            <person name="LaButti K."/>
            <person name="Kuo A."/>
            <person name="Mondo S."/>
            <person name="Riley R."/>
            <person name="Otillar R."/>
            <person name="Haridas S."/>
            <person name="Lipzen A."/>
            <person name="Grimwood J."/>
            <person name="Schmutz J."/>
            <person name="Clum A."/>
            <person name="Reid I.D."/>
            <person name="Moisan M.C."/>
            <person name="Butler G."/>
            <person name="Nguyen T.T.M."/>
            <person name="Dewar K."/>
            <person name="Conant G."/>
            <person name="Drula E."/>
            <person name="Henrissat B."/>
            <person name="Hansel C."/>
            <person name="Singer S."/>
            <person name="Hutchinson M.I."/>
            <person name="de Vries R.P."/>
            <person name="Natvig D.O."/>
            <person name="Powell A.J."/>
            <person name="Tsang A."/>
            <person name="Grigoriev I.V."/>
        </authorList>
    </citation>
    <scope>NUCLEOTIDE SEQUENCE [LARGE SCALE GENOMIC DNA]</scope>
    <source>
        <strain evidence="2 3">ATCC 22073</strain>
    </source>
</reference>
<feature type="compositionally biased region" description="Pro residues" evidence="1">
    <location>
        <begin position="253"/>
        <end position="262"/>
    </location>
</feature>
<protein>
    <submittedName>
        <fullName evidence="2">Uncharacterized protein</fullName>
    </submittedName>
</protein>
<dbReference type="Proteomes" id="UP001600064">
    <property type="component" value="Unassembled WGS sequence"/>
</dbReference>
<comment type="caution">
    <text evidence="2">The sequence shown here is derived from an EMBL/GenBank/DDBJ whole genome shotgun (WGS) entry which is preliminary data.</text>
</comment>
<accession>A0ABR4DJ09</accession>
<dbReference type="GeneID" id="98122859"/>
<dbReference type="EMBL" id="JAZGUE010000002">
    <property type="protein sequence ID" value="KAL2269811.1"/>
    <property type="molecule type" value="Genomic_DNA"/>
</dbReference>
<sequence length="481" mass="52371">MEAVVVEILAHVAAPARAADDVKYRALAAAYRDFMPARRVSMEEISESRAGQDPTASSVVHAASQRLTQPGHGLESPYLSFRSVDHNLGSPRAMHGEQNHVAAESGSPWRPPPSIVDDSMLNDDFILPEFFTPQRVREHYNSVVDSSPNRSPSLSPCPPPPPQARAARRRGRSGGGRVPAHEDRNVDDSTVVDKNVTVAEEDEPAGNATAAGAAVIIPRSPDVSFKRHRPPETPSFTIIEETRLDITSDISEEPPPPLPPSLPRADTAPLPSKRQRTSRGGPEPSAPLARSATDAWPHKQATAPTSQGYLPPPPPSTPLDDALEIIPPPPPASSRDLRPEDLVTDLLARLARELDLDRRFRPASQSRPLRPFERGYWLLDCRAWEPELKRSAWSFLASYLAKGAAGWGTSCRRDEPFHRLRVYGWGCTVGHIYLVLYLASRRRVLSTGAKWVAGGGEVVVVMPEKAGTGDGGAKGGKMTRQ</sequence>
<keyword evidence="3" id="KW-1185">Reference proteome</keyword>